<accession>A0A5B7JCB1</accession>
<sequence length="120" mass="13534">MLGRVTAPSLAHPPFRITYTQATVPSPVLAVHSSTHPASRAPPSPLPHPTHTCLHHRHAGTRYSALSHHCVCHITCCCLSFTTFLFSRYFKMHEFFYAPNVKVCNLLYDVFAARTFFIHT</sequence>
<gene>
    <name evidence="1" type="ORF">E2C01_088987</name>
</gene>
<evidence type="ECO:0000313" key="2">
    <source>
        <dbReference type="Proteomes" id="UP000324222"/>
    </source>
</evidence>
<evidence type="ECO:0000313" key="1">
    <source>
        <dbReference type="EMBL" id="MPC93842.1"/>
    </source>
</evidence>
<proteinExistence type="predicted"/>
<comment type="caution">
    <text evidence="1">The sequence shown here is derived from an EMBL/GenBank/DDBJ whole genome shotgun (WGS) entry which is preliminary data.</text>
</comment>
<protein>
    <submittedName>
        <fullName evidence="1">Uncharacterized protein</fullName>
    </submittedName>
</protein>
<dbReference type="AlphaFoldDB" id="A0A5B7JCB1"/>
<dbReference type="Proteomes" id="UP000324222">
    <property type="component" value="Unassembled WGS sequence"/>
</dbReference>
<dbReference type="EMBL" id="VSRR010096310">
    <property type="protein sequence ID" value="MPC93842.1"/>
    <property type="molecule type" value="Genomic_DNA"/>
</dbReference>
<reference evidence="1 2" key="1">
    <citation type="submission" date="2019-05" db="EMBL/GenBank/DDBJ databases">
        <title>Another draft genome of Portunus trituberculatus and its Hox gene families provides insights of decapod evolution.</title>
        <authorList>
            <person name="Jeong J.-H."/>
            <person name="Song I."/>
            <person name="Kim S."/>
            <person name="Choi T."/>
            <person name="Kim D."/>
            <person name="Ryu S."/>
            <person name="Kim W."/>
        </authorList>
    </citation>
    <scope>NUCLEOTIDE SEQUENCE [LARGE SCALE GENOMIC DNA]</scope>
    <source>
        <tissue evidence="1">Muscle</tissue>
    </source>
</reference>
<name>A0A5B7JCB1_PORTR</name>
<keyword evidence="2" id="KW-1185">Reference proteome</keyword>
<organism evidence="1 2">
    <name type="scientific">Portunus trituberculatus</name>
    <name type="common">Swimming crab</name>
    <name type="synonym">Neptunus trituberculatus</name>
    <dbReference type="NCBI Taxonomy" id="210409"/>
    <lineage>
        <taxon>Eukaryota</taxon>
        <taxon>Metazoa</taxon>
        <taxon>Ecdysozoa</taxon>
        <taxon>Arthropoda</taxon>
        <taxon>Crustacea</taxon>
        <taxon>Multicrustacea</taxon>
        <taxon>Malacostraca</taxon>
        <taxon>Eumalacostraca</taxon>
        <taxon>Eucarida</taxon>
        <taxon>Decapoda</taxon>
        <taxon>Pleocyemata</taxon>
        <taxon>Brachyura</taxon>
        <taxon>Eubrachyura</taxon>
        <taxon>Portunoidea</taxon>
        <taxon>Portunidae</taxon>
        <taxon>Portuninae</taxon>
        <taxon>Portunus</taxon>
    </lineage>
</organism>